<evidence type="ECO:0000259" key="11">
    <source>
        <dbReference type="PROSITE" id="PS51034"/>
    </source>
</evidence>
<evidence type="ECO:0000313" key="13">
    <source>
        <dbReference type="Proteomes" id="UP001353858"/>
    </source>
</evidence>
<evidence type="ECO:0000256" key="4">
    <source>
        <dbReference type="ARBA" id="ARBA00022692"/>
    </source>
</evidence>
<dbReference type="Pfam" id="PF00170">
    <property type="entry name" value="bZIP_1"/>
    <property type="match status" value="1"/>
</dbReference>
<dbReference type="CDD" id="cd14686">
    <property type="entry name" value="bZIP"/>
    <property type="match status" value="1"/>
</dbReference>
<dbReference type="SUPFAM" id="SSF57959">
    <property type="entry name" value="Leucine zipper domain"/>
    <property type="match status" value="1"/>
</dbReference>
<feature type="coiled-coil region" evidence="8">
    <location>
        <begin position="221"/>
        <end position="284"/>
    </location>
</feature>
<feature type="domain" description="BZIP" evidence="10">
    <location>
        <begin position="189"/>
        <end position="252"/>
    </location>
</feature>
<evidence type="ECO:0000256" key="8">
    <source>
        <dbReference type="SAM" id="Coils"/>
    </source>
</evidence>
<keyword evidence="3" id="KW-1003">Cell membrane</keyword>
<evidence type="ECO:0000313" key="12">
    <source>
        <dbReference type="EMBL" id="KAK4885864.1"/>
    </source>
</evidence>
<feature type="transmembrane region" description="Helical" evidence="9">
    <location>
        <begin position="727"/>
        <end position="751"/>
    </location>
</feature>
<keyword evidence="6 9" id="KW-1133">Transmembrane helix</keyword>
<dbReference type="GO" id="GO:0005634">
    <property type="term" value="C:nucleus"/>
    <property type="evidence" value="ECO:0007669"/>
    <property type="project" value="UniProtKB-ARBA"/>
</dbReference>
<sequence>DQTPTPTRFIRNCEEVGLFQDLQNVNPFDETFRKATEFAGLGSIHLPEAATDDSLHTPHIFPHIDQFTCNREFNVASAISDAILKINNKKSKNDFTGPAINVDHSTSDIISISSISTPTTNSNEATIKLKLKEALKNRNKIDEDEIEALNIKQKNVYEQTLNKDTIFTNSVINYRRINKCKDKNKSLKLTRLENKRETNRAAQIRSRERKKHQFRQLANEVLLLRSEIKHISKENQKLKDEVVWLKTMLLYHKDCPVSQDPRVAEEVNSLRKSAEEEKQKELETPRPIKRVVPIHPTPSTFIALAPMTTPLILQVPTQTSSSLLAALTPLLPRPQYIATTISSDLVGSSKALLSNSVTSNNLATGKFNYHNCRNTMGSPHHPISVVFFIASLIFGHEIIEAAIVTSTPPSTQEVLSDVRVDCNSNEIVVSLSTNSGLFTGMIYPRGLSKNSTCMGEWIQHGSPVKYYLPLRGCNTMSTELDDGGIEYFNTIVVQPHLKLVTNQGRGFHVRCKYNTRNNISIINDDPRADPLSSDETTALEPMPGCTMKIFSGDPSEKEVAESVKIGDPLTLVIKIDDQETYGLRITDCLVRDGLGWGEQRLINDEGCPVDNEIMGMFEYSSDKTKASVHFQAHKFPYTASVYYQCNVKLCLKTDNGCATLTPPKCGANRLRRQANSDSNEGTPATIEVYSGLYVNEANDLAKAGVEEDSVYSEKTSEDNICISQKTFAIGICIAGIILMLAVIAAILCILASRRNKKTTSNTGSSIYSGPYTNTAYSHTS</sequence>
<keyword evidence="2" id="KW-0193">Cuticle</keyword>
<keyword evidence="13" id="KW-1185">Reference proteome</keyword>
<keyword evidence="4 9" id="KW-0812">Transmembrane</keyword>
<proteinExistence type="predicted"/>
<dbReference type="InterPro" id="IPR004827">
    <property type="entry name" value="bZIP"/>
</dbReference>
<evidence type="ECO:0000256" key="1">
    <source>
        <dbReference type="ARBA" id="ARBA00004251"/>
    </source>
</evidence>
<dbReference type="GO" id="GO:0003700">
    <property type="term" value="F:DNA-binding transcription factor activity"/>
    <property type="evidence" value="ECO:0007669"/>
    <property type="project" value="InterPro"/>
</dbReference>
<dbReference type="InterPro" id="IPR001507">
    <property type="entry name" value="ZP_dom"/>
</dbReference>
<evidence type="ECO:0000256" key="9">
    <source>
        <dbReference type="SAM" id="Phobius"/>
    </source>
</evidence>
<dbReference type="PANTHER" id="PTHR22907:SF54">
    <property type="entry name" value="GH04558P"/>
    <property type="match status" value="1"/>
</dbReference>
<dbReference type="PROSITE" id="PS50217">
    <property type="entry name" value="BZIP"/>
    <property type="match status" value="1"/>
</dbReference>
<dbReference type="Proteomes" id="UP001353858">
    <property type="component" value="Unassembled WGS sequence"/>
</dbReference>
<accession>A0AAN7PGN5</accession>
<dbReference type="PANTHER" id="PTHR22907">
    <property type="entry name" value="GH04558P"/>
    <property type="match status" value="1"/>
</dbReference>
<reference evidence="13" key="1">
    <citation type="submission" date="2023-01" db="EMBL/GenBank/DDBJ databases">
        <title>Key to firefly adult light organ development and bioluminescence: homeobox transcription factors regulate luciferase expression and transportation to peroxisome.</title>
        <authorList>
            <person name="Fu X."/>
        </authorList>
    </citation>
    <scope>NUCLEOTIDE SEQUENCE [LARGE SCALE GENOMIC DNA]</scope>
</reference>
<dbReference type="AlphaFoldDB" id="A0AAN7PGN5"/>
<name>A0AAN7PGN5_9COLE</name>
<evidence type="ECO:0000256" key="5">
    <source>
        <dbReference type="ARBA" id="ARBA00022729"/>
    </source>
</evidence>
<keyword evidence="5" id="KW-0732">Signal</keyword>
<dbReference type="PROSITE" id="PS51034">
    <property type="entry name" value="ZP_2"/>
    <property type="match status" value="1"/>
</dbReference>
<comment type="subcellular location">
    <subcellularLocation>
        <location evidence="1">Cell membrane</location>
        <topology evidence="1">Single-pass type I membrane protein</topology>
    </subcellularLocation>
</comment>
<dbReference type="InterPro" id="IPR046347">
    <property type="entry name" value="bZIP_sf"/>
</dbReference>
<gene>
    <name evidence="12" type="ORF">RN001_002135</name>
</gene>
<dbReference type="InterPro" id="IPR056953">
    <property type="entry name" value="CUT_N"/>
</dbReference>
<evidence type="ECO:0000256" key="7">
    <source>
        <dbReference type="ARBA" id="ARBA00023136"/>
    </source>
</evidence>
<dbReference type="SMART" id="SM00338">
    <property type="entry name" value="BRLZ"/>
    <property type="match status" value="1"/>
</dbReference>
<dbReference type="GO" id="GO:0042302">
    <property type="term" value="F:structural constituent of cuticle"/>
    <property type="evidence" value="ECO:0007669"/>
    <property type="project" value="UniProtKB-KW"/>
</dbReference>
<dbReference type="Pfam" id="PF25057">
    <property type="entry name" value="CUT_N"/>
    <property type="match status" value="1"/>
</dbReference>
<organism evidence="12 13">
    <name type="scientific">Aquatica leii</name>
    <dbReference type="NCBI Taxonomy" id="1421715"/>
    <lineage>
        <taxon>Eukaryota</taxon>
        <taxon>Metazoa</taxon>
        <taxon>Ecdysozoa</taxon>
        <taxon>Arthropoda</taxon>
        <taxon>Hexapoda</taxon>
        <taxon>Insecta</taxon>
        <taxon>Pterygota</taxon>
        <taxon>Neoptera</taxon>
        <taxon>Endopterygota</taxon>
        <taxon>Coleoptera</taxon>
        <taxon>Polyphaga</taxon>
        <taxon>Elateriformia</taxon>
        <taxon>Elateroidea</taxon>
        <taxon>Lampyridae</taxon>
        <taxon>Luciolinae</taxon>
        <taxon>Aquatica</taxon>
    </lineage>
</organism>
<keyword evidence="8" id="KW-0175">Coiled coil</keyword>
<protein>
    <recommendedName>
        <fullName evidence="14">ZP domain-containing protein</fullName>
    </recommendedName>
</protein>
<dbReference type="InterPro" id="IPR051962">
    <property type="entry name" value="Cuticlin"/>
</dbReference>
<dbReference type="GO" id="GO:0005886">
    <property type="term" value="C:plasma membrane"/>
    <property type="evidence" value="ECO:0007669"/>
    <property type="project" value="UniProtKB-SubCell"/>
</dbReference>
<keyword evidence="7 9" id="KW-0472">Membrane</keyword>
<dbReference type="InterPro" id="IPR042235">
    <property type="entry name" value="ZP-C_dom"/>
</dbReference>
<dbReference type="Pfam" id="PF25301">
    <property type="entry name" value="CUT_C"/>
    <property type="match status" value="1"/>
</dbReference>
<comment type="caution">
    <text evidence="12">The sequence shown here is derived from an EMBL/GenBank/DDBJ whole genome shotgun (WGS) entry which is preliminary data.</text>
</comment>
<evidence type="ECO:0000256" key="6">
    <source>
        <dbReference type="ARBA" id="ARBA00022989"/>
    </source>
</evidence>
<dbReference type="SMART" id="SM00241">
    <property type="entry name" value="ZP"/>
    <property type="match status" value="1"/>
</dbReference>
<evidence type="ECO:0000256" key="3">
    <source>
        <dbReference type="ARBA" id="ARBA00022475"/>
    </source>
</evidence>
<dbReference type="Gene3D" id="1.20.5.170">
    <property type="match status" value="1"/>
</dbReference>
<dbReference type="Gene3D" id="2.60.40.4100">
    <property type="entry name" value="Zona pellucida, ZP-C domain"/>
    <property type="match status" value="1"/>
</dbReference>
<evidence type="ECO:0008006" key="14">
    <source>
        <dbReference type="Google" id="ProtNLM"/>
    </source>
</evidence>
<dbReference type="EMBL" id="JARPUR010000001">
    <property type="protein sequence ID" value="KAK4885864.1"/>
    <property type="molecule type" value="Genomic_DNA"/>
</dbReference>
<evidence type="ECO:0000259" key="10">
    <source>
        <dbReference type="PROSITE" id="PS50217"/>
    </source>
</evidence>
<dbReference type="InterPro" id="IPR057475">
    <property type="entry name" value="CUT_C"/>
</dbReference>
<feature type="domain" description="ZP" evidence="11">
    <location>
        <begin position="421"/>
        <end position="664"/>
    </location>
</feature>
<feature type="non-terminal residue" evidence="12">
    <location>
        <position position="1"/>
    </location>
</feature>
<evidence type="ECO:0000256" key="2">
    <source>
        <dbReference type="ARBA" id="ARBA00022460"/>
    </source>
</evidence>